<protein>
    <submittedName>
        <fullName evidence="4">AHNAK nucleoprotein 2</fullName>
    </submittedName>
</protein>
<accession>A0A8D2CQM0</accession>
<feature type="compositionally biased region" description="Basic and acidic residues" evidence="3">
    <location>
        <begin position="566"/>
        <end position="588"/>
    </location>
</feature>
<feature type="region of interest" description="Disordered" evidence="3">
    <location>
        <begin position="5601"/>
        <end position="5696"/>
    </location>
</feature>
<dbReference type="GO" id="GO:0043034">
    <property type="term" value="C:costamere"/>
    <property type="evidence" value="ECO:0007669"/>
    <property type="project" value="TreeGrafter"/>
</dbReference>
<feature type="region of interest" description="Disordered" evidence="3">
    <location>
        <begin position="4902"/>
        <end position="5260"/>
    </location>
</feature>
<feature type="compositionally biased region" description="Basic and acidic residues" evidence="3">
    <location>
        <begin position="5660"/>
        <end position="5669"/>
    </location>
</feature>
<keyword evidence="5" id="KW-1185">Reference proteome</keyword>
<feature type="compositionally biased region" description="Low complexity" evidence="3">
    <location>
        <begin position="5209"/>
        <end position="5220"/>
    </location>
</feature>
<reference evidence="4" key="1">
    <citation type="submission" date="2025-08" db="UniProtKB">
        <authorList>
            <consortium name="Ensembl"/>
        </authorList>
    </citation>
    <scope>IDENTIFICATION</scope>
</reference>
<feature type="compositionally biased region" description="Basic and acidic residues" evidence="3">
    <location>
        <begin position="2252"/>
        <end position="2270"/>
    </location>
</feature>
<dbReference type="Proteomes" id="UP000694564">
    <property type="component" value="Chromosome 2"/>
</dbReference>
<evidence type="ECO:0000256" key="1">
    <source>
        <dbReference type="ARBA" id="ARBA00004123"/>
    </source>
</evidence>
<feature type="region of interest" description="Disordered" evidence="3">
    <location>
        <begin position="553"/>
        <end position="588"/>
    </location>
</feature>
<feature type="compositionally biased region" description="Basic and acidic residues" evidence="3">
    <location>
        <begin position="258"/>
        <end position="289"/>
    </location>
</feature>
<dbReference type="PANTHER" id="PTHR23348:SF37">
    <property type="entry name" value="PROTEIN AHNAK2"/>
    <property type="match status" value="1"/>
</dbReference>
<feature type="compositionally biased region" description="Basic and acidic residues" evidence="3">
    <location>
        <begin position="411"/>
        <end position="436"/>
    </location>
</feature>
<feature type="region of interest" description="Disordered" evidence="3">
    <location>
        <begin position="1409"/>
        <end position="1436"/>
    </location>
</feature>
<sequence>MPEADGDQERLISKPRMSRGRRPQERLSWPKFQAIKGKRGPGPRRSHSSSEACEPGDVSPTRTDTEAQLPEELLEQKAGPGRQRRRKFLNFRLKMGSGQDPSAAGHQGKGAQGRPHSPGVLGETGPWDKGPEDMGAAAGGKSEGRAKSQDAMSEPPAQQQMEPELGLPTQILGNRAPGEGAGVAARGQGNTQQVKAQQRATAHSDPRPGTDAGPQMGWAEEREEGQGLEMGTARLSLLDTGRPGSTQAYSPGTQVQVREVKTSKSGISKEKVPETERDSKGLELRKDGGRTQATAGKYRPAGTGPTAHRTGKEEGTEQTPETLQERACTQDGKDRERREARVKVPRFKMSSLGWSPSREAAASQSRAGREEQEDKRHKGPREKAGPHVLTKDTEEMLTQEGDSESLLIGTPEKDKATTEKYVKRGDREPEGRDSKFKMPKFKMPSFRVSTASKGLDGSAEVTAPKVENKEALASIQGDLKHPEGSIQMPTAEMDAGAMPKVELKGPQVDIKDTKLEGDMALDPDVQVGVTLPDATMPKGDLPDVPVAGARLEGHLPKVQMPSTKMPRVDLKGPKVDGKGPKVDGKGPKVEVSIPDMDKELPSLQVDIQAPDTKLEGDVALADNDVSSRDNKFKMPKFKMPSFGLSAPGKALDASLEVKAPKMEADVALLSIQGDLKVSDLSIQLPSTDLDAKTGQVGVTLPEATLPEGHLPEGPAAQTGLKGHLPKVQVPSITMPKVDLKGPQVHIKGPKLGTKGPKGEMSTRDVEVEMPSMQVDIQAPDAKLEGNLALADKDVSTRDSKFKMPKFKMPSFGLTAPGKGLDGSTEVTVPKMEAGEVVPSIQGDLKHPDVSIQVPTAEMDAGAVQVGVTLSEATLPEGELPEVQATGLSTKGHFPKVQMPSIQMPKVELKGPQVDIKGPQMNGKGPKVEVSIPDMDKELPTLQVDIQAPDTKLEGDMALEDKDGSTRDSKFKMPKFKIPSFSLSAPGKALDASLEVKAPTMEADVALPSIQGDLKGSDLSIQLSSTDLDAKTGQVGVTLPEATLPEGLVPEGPAAQTGLKGHLPKVQVPSITMPKVDLKGPQVHIKGLKLGTKGPKDEMSTPAVEVEMPSMQVDIQAPDAKLEGNLALADKDVSTRDSKFKMPKFKMPSLGVSAPGKALDPSVELTVPKVEAEVALPSIQGDLKSSDLTIQLPSADLDASAVQVGVTLPDATMPKGELPDVPVAGARLEGHLPKVQMPSIKVPRVDLKGPKMDGKGPKVDGKGPKVEVSIPDMDKELPSLQVDIQGPDTKLEGDVALEDKDVSTRDSKFKMPKFKMPSFGLSAPGKALDASLEVKAPKMEADVALLSIQGDLKGTDLSIQMPSTNLDAKTGQLGVTLPEATLPEGHLPEGPAAQTGLKGHLPKVQVPSVTKPKEDLKGPQVHIKGPKLGTKGPKGEMSTRDVEVEMPSMQVDIQAPDAKLEGNLALADKDVSTRDSKFKMPKFKMPSFGLTAPGKGLDGSTEVTVPKMEAGEVVPSIQGDLKHPDVSIQGPSAQMDAGAVQVGVTLSEATLPEGELSEVQATGLSTKGHFPKVHMPSIQMPKVELKGPQVDIKGPQMNEKGPKVKVSIPDMNKELPTLQVDIQALDTKLEGDMALEDKDVSTRDSKFKMPKFKMPSFGLKAPGKGLDRSIEVTAPKMEAGEAVPSIEGDLKHPDVSIQVPTAEMDAGAVQVGVTLSEATLPEGELPEDLTTGPSMKGHRKLHVPSIKMPKVELKGPQVDIKEGKVDMKGLKCEVSTPSLDMEMPSVQVDMLARDAKLEGERDLAEKDVVTKDSKFKMPKFKMPSFGVSAPARALDVSVEDKMPGAEADHVLPSIQGDLKSSDLTIQLPSTDLDTSAVQVAVKLPDATMPEGDLKDVPVAGARLGGHLPKVQMPSIKTPIVDLKVPKVDGKGPKVEVSIPDVDKELLSLQVDIQAPDTKLEGDMALEEKDGSTRDSKFKMPKFKMPSFGLSAPGKALDASLEVKAPKMEADVALPSIQGDLKSSDLSIQLPSTDLDAKTGQVGVTLPEATLLEGHVPEGPAAQTGLKGHLPKVQVPSVTKPKVDLKGPQVHIKGPKLGTKGPKGEMSTPAVEVEMPSVQVDIQAPDAKLEGNLALADKDVSTRDSKFKMPKFKMPSLGVSAPGKALDPSVKLMVPKVEAEVALPSIQGDLKSSDLTIQLPSTDLDASTVQAGVTLPEASMPEGELPDVPVAGARLEGHLPKVQMPSIKMPRVDLKGTKVDGKGPKVDGKGPKVEMSIPDVDVEIPSVQVDVQAPDAKLEGDVALADKDMSTRDSKFKMPKFKMPSFGVSAPGKALDPSVEFTVPMVEAEVALPSIQGDLKSSDLTIQLSSDLDASTVQVGVTLPDGTMPEGERPDIPVAGARLEGHLPKVQMPSIKVPRVDLKGPKMDGKGPKVDGKGPKVEVSIPDMDKELPSLQVDIQAPDTKLEGDVALADKDVSTRDSKFKMPKFKMPSFGVSAPGKALDPSVEFTVPMVEAEVALPSIQGDLKSSDLTIQLSSDLDASTVQVGVTLPDGTMPEGERPDIPVAGARLEGHLPKVQMPSIKVPRVDLKGPKMDGKGPKVDGKGPKVEVSIPDMDKELPSLQVDIQAPDTKLEGDVALTDKDVSTRDSKFKMPTFKMPSFGLSAPGKALDASLEVKAPKMEADVALLSIQGDLKGSDLSIQLPSTDLDAKTGQVGVTLPEATLPEGHLPEGPAAQTGLKGHLPKVQVPSITMPKVDLKGPQVHIKGPKLGTKGPKGEMSTPAVELEMPSVQVDFQAPDAKLEGNLALADKDVSTRDSKFKMPKFKMPSFGLTAPGKGLDGSIEVTEPKVEAGEVVPSIQGDLKHPDVSIQGPSAEMDAGAVQVGVTLSEATLPKGELPEVQATGLSTKGHFPKVHMPSIQMPKVELKGPQVDIKGPKVDGKGPKVEVSIPDVDVEIPSVQVDVQAPDAKLEGDVSLAEKDMSTRNSKFKMPKFKMPSFGLKAPGKGLDGSTEVTAPKMEAGEAVPSIQGDLKHPDVSIQGPSAEIVGGAVQVGVTLSEATLPEGELPEVQATGLSTKGHFPKVQMPSIQMPKVELKGPSVDIKGPKVDGKGPKVEVSIPDVDVEIPSVQVDVQAPDAKLEGNLALADKDVSTRDSKFKMPKFKMPSFGVSAPGKALDPSVKLMVPKVEAEVALPSIQGDLKSSDLTIQLPSADLDASAVQVGVTLPDATMPKGDLPDVPVAGARLEGHLPKVQMPSIKMPRVDLKGPWVDGKGPMVDGKGPKVEVSIPDVDKELPSLQVDIQAPDTKLEGDVDPEDKYVATRDSKFKMPKFKMPSFGLTAPGKGLDGSIEVTAPKMEAGEFVPSIQGDLKHPDVSIQVPTAEMDAGAVQVGVTLSEATLPKGELPEVQATGLGRKGHFPKVQMPSIQMPKVELKGPQVDIKGPEVDGKGPKVEVSIPDMDKELPTFQVDIQALDTKLEGDVALEDKDGSTRDSKFKMPKFKMPSFGLSAPGKALDASLEVKAPKMEADVALPSIQGDLKGSDLSIQLPSTVLDAKTGQVGVTLPEATLPEGHVPEGPAAQTGLKGHLPKVQVPSITMPKVDLKGPQVHIKGPKLGTKGPTVEMSTPDVEVEMPSVQVDFQAPDAKLEGNLALADKDVSTRDSKFKMPKFKMPSFGLTAPGKGLDGSTEVTVPKVEAGEVVPSIQGDLKHPDVSIQVPTAEMDAGAVQVGVTLSEATLPEGELPEVQATGLGRKGHFPKVQMPSIQMPKVELKGPQVDIKGPEVDGKGPKVEVSIPDMDKELPTFQVDIQALDTKLEGDVALEDKDVFTRDSKFKMPKFKMPSFGLSAPGKALDASLEVKAPKMEADVALPSIQGDLKGSDLSIQLPSTDLDAKTGQVGLTLPEATLPEGHVPECPAAQTGLKGHLPKVQVPSITMPKVDLKGPQVHIKGPKLGTKGPTVEISTPDVEVEMPSMQVDIQAPDAKLEGNLALADKDVSTRDSKFKMPKFKMPSFGVSVPGKALDPSVELTVPKVEAEVALPSIQGDLKSSDLTIQLPSTDLDASDIQVGVTLPDATMPEGELPDVSVAGARLEGHLPKVQMPSIKMPRVDLKGPEVDGKGPKVDGKGPKVEVSIPDVDKELPSLQVDIQAPDTKLEGDVDLADKDVSTRDSKFKMPKFKMPSFGLSAPGKALDASLEVKAPKMEADVALPSIQGDLKGSDLSIQLPSTDLDAKTGQVGVTLPEATLPDGHLAEGPAAQTGLKGHLPKVQVPSITMPKVDLKGPQVHIKGPKLGTKGPTVEMSTPDVEVEMPSVQVDFQAPDAKLEGNLALADKDVSTRDSKFKMPKFKMPSFGLTAPGKGLDGSTEVTVPKMEAGEVVPSIQGDLKHPDVSIQVPTAEMDAGAVQVGVTLSEATLPEGELPEVQATGLGRKGHFPKVQMPSIQMPKVELTGPQVDIKGSQMEGKGPKVEVSIPDVDVGIPSVQVDVQAPDAKLEGDVALADKYVSSRDSKFKMPKFKMPSFGLSAPGKALDVSLEVKVPKMEAHVALPSIQGDLRRPDVSIQLPVTEMDSGAVQLDVVLPEATIPEGELLQAPAPSLGLKGHVPKVQVSSAKMPTVDIKGPKVDVKGPKQDVSTPVMDIELSPVPVDIQTASATLDGDLSLADKDVVTEDRKFTTLDVDTPFPKKELELKFRRPHFKFSKFSLPHNKVGEDSAGLDEGSGVSLLSVSPRPSSASPCGESREPSMSWATSSVDVPSLATSDLPPATFDTVFPGSTDSTLNHTLGPLFSPGAHAECPQPSSCSLQHNIPCSGSETSAVLQVGTVIPVFPTEHRLGPEDTLPPVLHARVTFPKFHKPKFGFSSATAVDAEADAPAADGGTGLSLLCPVEGVDSSGERAMVASLPASQPLSLGVPASPVTEEQLGPPLLGAPAEDADPSGKGSPFKVPRLKLPTFSWSPKKEAMATGDSGDRPEDSSLSPVLDPDQTHTQCGVPISQTEAQTALPPEKEGEKARRRRPTITMPRLSLPKLRASKGWESVPPGGVDAASSSTTGGCDSEATEKARHADGGRDTGVKFGALDGDGGPTQVPQSPGPSVGLAKPNLSASTVKVEASLSEADLDLPRQDRAVRGGSGECGLGDTLVSQSHGERTAPTPPQDVPPAESAEEGTAAGASLAGGQERLLRAASFHTPGGRRPSSREQGASWEQDAAKSCMQAAPAPAEAFSEPGSEEETRVAPRSSEAEAEATAPESESHADVPSRHLGRPGLRLHLPAAPMCAAGPGGRTHPTEDFLPLQMPRERPERQPPPGKGCGEPPPRLGGGDLVRAAASTETRSLQPEGPVKLKASRTDLPSQVSVVSVDQLWEDSVLTVTFPKLKVPRFSFPESSSEADVFFPIVRDVPCVEAGAEAARLRESPGLWGASLLRAAGTSGPGEQPEGPDFSLEAPPVSKVRVHIQESRGESQGITICSGVTGECAGLGAPETFSSQIVRESEIPASTVEMPSYGFSLLKAKIPEPPAQASTYALSQDLGAWEHPGGAPGGDAVPGDPRPDPGEPFEVISTSANLPGPQAFTSEVCSGLQLADGGSDEEPAEILEFPFDSSLEATTQLAGEDRAPKEKPEGKKPSGLLWSWLPNIGFSSMDESSAEAGDDAGRSAPIQTQPGAQSDPEPPKKQERVGWFRFPRLGFSSSPAKKSKGAEAEAGLAEQKLQEEAATFFDARESFSPEEEEDEVAAGAAGARLGSRGLVAASARTALTLLEHGSAGEGPVPGAE</sequence>
<feature type="region of interest" description="Disordered" evidence="3">
    <location>
        <begin position="2252"/>
        <end position="2271"/>
    </location>
</feature>
<reference evidence="4" key="2">
    <citation type="submission" date="2025-09" db="UniProtKB">
        <authorList>
            <consortium name="Ensembl"/>
        </authorList>
    </citation>
    <scope>IDENTIFICATION</scope>
</reference>
<feature type="region of interest" description="Disordered" evidence="3">
    <location>
        <begin position="2083"/>
        <end position="2105"/>
    </location>
</feature>
<feature type="compositionally biased region" description="Basic and acidic residues" evidence="3">
    <location>
        <begin position="4953"/>
        <end position="4969"/>
    </location>
</feature>
<feature type="compositionally biased region" description="Polar residues" evidence="3">
    <location>
        <begin position="188"/>
        <end position="201"/>
    </location>
</feature>
<dbReference type="InterPro" id="IPR052082">
    <property type="entry name" value="Myelin_sheath_structural"/>
</dbReference>
<feature type="region of interest" description="Disordered" evidence="3">
    <location>
        <begin position="2759"/>
        <end position="2779"/>
    </location>
</feature>
<feature type="compositionally biased region" description="Basic and acidic residues" evidence="3">
    <location>
        <begin position="5053"/>
        <end position="5067"/>
    </location>
</feature>
<feature type="region of interest" description="Disordered" evidence="3">
    <location>
        <begin position="2586"/>
        <end position="2606"/>
    </location>
</feature>
<organism evidence="4 5">
    <name type="scientific">Sciurus vulgaris</name>
    <name type="common">Eurasian red squirrel</name>
    <dbReference type="NCBI Taxonomy" id="55149"/>
    <lineage>
        <taxon>Eukaryota</taxon>
        <taxon>Metazoa</taxon>
        <taxon>Chordata</taxon>
        <taxon>Craniata</taxon>
        <taxon>Vertebrata</taxon>
        <taxon>Euteleostomi</taxon>
        <taxon>Mammalia</taxon>
        <taxon>Eutheria</taxon>
        <taxon>Euarchontoglires</taxon>
        <taxon>Glires</taxon>
        <taxon>Rodentia</taxon>
        <taxon>Sciuromorpha</taxon>
        <taxon>Sciuridae</taxon>
        <taxon>Sciurinae</taxon>
        <taxon>Sciurini</taxon>
        <taxon>Sciurus</taxon>
    </lineage>
</organism>
<feature type="compositionally biased region" description="Low complexity" evidence="3">
    <location>
        <begin position="4716"/>
        <end position="4732"/>
    </location>
</feature>
<feature type="region of interest" description="Disordered" evidence="3">
    <location>
        <begin position="741"/>
        <end position="760"/>
    </location>
</feature>
<dbReference type="Ensembl" id="ENSSVLT00005013819.1">
    <property type="protein sequence ID" value="ENSSVLP00005012489.1"/>
    <property type="gene ID" value="ENSSVLG00005009681.1"/>
</dbReference>
<keyword evidence="2" id="KW-0539">Nucleus</keyword>
<feature type="region of interest" description="Disordered" evidence="3">
    <location>
        <begin position="2418"/>
        <end position="2438"/>
    </location>
</feature>
<dbReference type="PANTHER" id="PTHR23348">
    <property type="entry name" value="PERIAXIN/AHNAK"/>
    <property type="match status" value="1"/>
</dbReference>
<evidence type="ECO:0000313" key="4">
    <source>
        <dbReference type="Ensembl" id="ENSSVLP00005012489.1"/>
    </source>
</evidence>
<name>A0A8D2CQM0_SCIVU</name>
<dbReference type="GO" id="GO:0043484">
    <property type="term" value="P:regulation of RNA splicing"/>
    <property type="evidence" value="ECO:0007669"/>
    <property type="project" value="TreeGrafter"/>
</dbReference>
<dbReference type="GO" id="GO:0005634">
    <property type="term" value="C:nucleus"/>
    <property type="evidence" value="ECO:0007669"/>
    <property type="project" value="UniProtKB-SubCell"/>
</dbReference>
<evidence type="ECO:0000256" key="3">
    <source>
        <dbReference type="SAM" id="MobiDB-lite"/>
    </source>
</evidence>
<dbReference type="OrthoDB" id="447516at2759"/>
<feature type="region of interest" description="Disordered" evidence="3">
    <location>
        <begin position="1"/>
        <end position="441"/>
    </location>
</feature>
<feature type="compositionally biased region" description="Basic and acidic residues" evidence="3">
    <location>
        <begin position="367"/>
        <end position="394"/>
    </location>
</feature>
<feature type="region of interest" description="Disordered" evidence="3">
    <location>
        <begin position="4107"/>
        <end position="4127"/>
    </location>
</feature>
<evidence type="ECO:0000313" key="5">
    <source>
        <dbReference type="Proteomes" id="UP000694564"/>
    </source>
</evidence>
<feature type="region of interest" description="Disordered" evidence="3">
    <location>
        <begin position="5290"/>
        <end position="5314"/>
    </location>
</feature>
<comment type="subcellular location">
    <subcellularLocation>
        <location evidence="1">Nucleus</location>
    </subcellularLocation>
</comment>
<feature type="compositionally biased region" description="Basic and acidic residues" evidence="3">
    <location>
        <begin position="331"/>
        <end position="342"/>
    </location>
</feature>
<feature type="compositionally biased region" description="Polar residues" evidence="3">
    <location>
        <begin position="4981"/>
        <end position="4995"/>
    </location>
</feature>
<feature type="region of interest" description="Disordered" evidence="3">
    <location>
        <begin position="4708"/>
        <end position="4743"/>
    </location>
</feature>
<dbReference type="GeneTree" id="ENSGT00940000163336"/>
<feature type="region of interest" description="Disordered" evidence="3">
    <location>
        <begin position="5522"/>
        <end position="5544"/>
    </location>
</feature>
<feature type="region of interest" description="Disordered" evidence="3">
    <location>
        <begin position="1244"/>
        <end position="1264"/>
    </location>
</feature>
<feature type="compositionally biased region" description="Basic residues" evidence="3">
    <location>
        <begin position="36"/>
        <end position="47"/>
    </location>
</feature>
<feature type="compositionally biased region" description="Pro residues" evidence="3">
    <location>
        <begin position="5297"/>
        <end position="5310"/>
    </location>
</feature>
<feature type="region of interest" description="Disordered" evidence="3">
    <location>
        <begin position="5266"/>
        <end position="5285"/>
    </location>
</feature>
<feature type="compositionally biased region" description="Low complexity" evidence="3">
    <location>
        <begin position="5160"/>
        <end position="5171"/>
    </location>
</feature>
<feature type="compositionally biased region" description="Polar residues" evidence="3">
    <location>
        <begin position="243"/>
        <end position="256"/>
    </location>
</feature>
<proteinExistence type="predicted"/>
<feature type="compositionally biased region" description="Basic and acidic residues" evidence="3">
    <location>
        <begin position="5602"/>
        <end position="5615"/>
    </location>
</feature>
<evidence type="ECO:0000256" key="2">
    <source>
        <dbReference type="ARBA" id="ARBA00023242"/>
    </source>
</evidence>